<gene>
    <name evidence="4" type="ORF">IXC47_08675</name>
</gene>
<organism evidence="4 5">
    <name type="scientific">Herminiimonas contaminans</name>
    <dbReference type="NCBI Taxonomy" id="1111140"/>
    <lineage>
        <taxon>Bacteria</taxon>
        <taxon>Pseudomonadati</taxon>
        <taxon>Pseudomonadota</taxon>
        <taxon>Betaproteobacteria</taxon>
        <taxon>Burkholderiales</taxon>
        <taxon>Oxalobacteraceae</taxon>
        <taxon>Herminiimonas</taxon>
    </lineage>
</organism>
<evidence type="ECO:0000259" key="3">
    <source>
        <dbReference type="PROSITE" id="PS50110"/>
    </source>
</evidence>
<dbReference type="RefSeq" id="WP_195875324.1">
    <property type="nucleotide sequence ID" value="NZ_JADOEL010000005.1"/>
</dbReference>
<dbReference type="PROSITE" id="PS50043">
    <property type="entry name" value="HTH_LUXR_2"/>
    <property type="match status" value="1"/>
</dbReference>
<evidence type="ECO:0000256" key="1">
    <source>
        <dbReference type="PROSITE-ProRule" id="PRU00169"/>
    </source>
</evidence>
<dbReference type="Gene3D" id="3.40.50.2300">
    <property type="match status" value="1"/>
</dbReference>
<evidence type="ECO:0000259" key="2">
    <source>
        <dbReference type="PROSITE" id="PS50043"/>
    </source>
</evidence>
<dbReference type="CDD" id="cd06170">
    <property type="entry name" value="LuxR_C_like"/>
    <property type="match status" value="1"/>
</dbReference>
<proteinExistence type="predicted"/>
<keyword evidence="1" id="KW-0597">Phosphoprotein</keyword>
<protein>
    <submittedName>
        <fullName evidence="4">Response regulator transcription factor</fullName>
    </submittedName>
</protein>
<dbReference type="Gene3D" id="1.10.10.10">
    <property type="entry name" value="Winged helix-like DNA-binding domain superfamily/Winged helix DNA-binding domain"/>
    <property type="match status" value="1"/>
</dbReference>
<accession>A0ABS0EV92</accession>
<dbReference type="InterPro" id="IPR011006">
    <property type="entry name" value="CheY-like_superfamily"/>
</dbReference>
<dbReference type="InterPro" id="IPR036388">
    <property type="entry name" value="WH-like_DNA-bd_sf"/>
</dbReference>
<dbReference type="InterPro" id="IPR051015">
    <property type="entry name" value="EvgA-like"/>
</dbReference>
<keyword evidence="5" id="KW-1185">Reference proteome</keyword>
<dbReference type="PANTHER" id="PTHR45566">
    <property type="entry name" value="HTH-TYPE TRANSCRIPTIONAL REGULATOR YHJB-RELATED"/>
    <property type="match status" value="1"/>
</dbReference>
<dbReference type="InterPro" id="IPR000792">
    <property type="entry name" value="Tscrpt_reg_LuxR_C"/>
</dbReference>
<dbReference type="PANTHER" id="PTHR45566:SF1">
    <property type="entry name" value="HTH-TYPE TRANSCRIPTIONAL REGULATOR YHJB-RELATED"/>
    <property type="match status" value="1"/>
</dbReference>
<evidence type="ECO:0000313" key="5">
    <source>
        <dbReference type="Proteomes" id="UP000657372"/>
    </source>
</evidence>
<dbReference type="InterPro" id="IPR001789">
    <property type="entry name" value="Sig_transdc_resp-reg_receiver"/>
</dbReference>
<dbReference type="Pfam" id="PF00072">
    <property type="entry name" value="Response_reg"/>
    <property type="match status" value="1"/>
</dbReference>
<feature type="modified residue" description="4-aspartylphosphate" evidence="1">
    <location>
        <position position="63"/>
    </location>
</feature>
<dbReference type="SMART" id="SM00421">
    <property type="entry name" value="HTH_LUXR"/>
    <property type="match status" value="1"/>
</dbReference>
<dbReference type="SMART" id="SM00448">
    <property type="entry name" value="REC"/>
    <property type="match status" value="1"/>
</dbReference>
<comment type="caution">
    <text evidence="4">The sequence shown here is derived from an EMBL/GenBank/DDBJ whole genome shotgun (WGS) entry which is preliminary data.</text>
</comment>
<dbReference type="EMBL" id="JADOEL010000005">
    <property type="protein sequence ID" value="MBF8177752.1"/>
    <property type="molecule type" value="Genomic_DNA"/>
</dbReference>
<sequence length="226" mass="24870">MNVIELQNQAEPAVIRIVDDDPSFRRALQRLLQTTGYRVLDYGSVGDMLLSGIGNESGCIILDIHMPGPSGLDLQEMLAADAHPLPIIFVTGEATVVDSIRAMKAGAVDFFCKPLDSAALLSTLDKTLKDAACKRQKSQELCELEARYATLTPREKEVLAMVTRGALNKQISAKLDVAERTVKAHRAKVMEKMEVKTLAELVHVIEKLHIESDSVYQTSFNSARFS</sequence>
<dbReference type="PRINTS" id="PR00038">
    <property type="entry name" value="HTHLUXR"/>
</dbReference>
<dbReference type="Proteomes" id="UP000657372">
    <property type="component" value="Unassembled WGS sequence"/>
</dbReference>
<dbReference type="Pfam" id="PF00196">
    <property type="entry name" value="GerE"/>
    <property type="match status" value="1"/>
</dbReference>
<name>A0ABS0EV92_9BURK</name>
<evidence type="ECO:0000313" key="4">
    <source>
        <dbReference type="EMBL" id="MBF8177752.1"/>
    </source>
</evidence>
<dbReference type="SUPFAM" id="SSF52172">
    <property type="entry name" value="CheY-like"/>
    <property type="match status" value="1"/>
</dbReference>
<feature type="domain" description="Response regulatory" evidence="3">
    <location>
        <begin position="14"/>
        <end position="128"/>
    </location>
</feature>
<dbReference type="PROSITE" id="PS50110">
    <property type="entry name" value="RESPONSE_REGULATORY"/>
    <property type="match status" value="1"/>
</dbReference>
<reference evidence="4 5" key="1">
    <citation type="submission" date="2020-11" db="EMBL/GenBank/DDBJ databases">
        <title>WGS of Herminiimonas contaminans strain Marseille-Q4544 isolated from planarians Schmidtea mediterranea.</title>
        <authorList>
            <person name="Kangale L."/>
        </authorList>
    </citation>
    <scope>NUCLEOTIDE SEQUENCE [LARGE SCALE GENOMIC DNA]</scope>
    <source>
        <strain evidence="4 5">Marseille-Q4544</strain>
    </source>
</reference>
<feature type="domain" description="HTH luxR-type" evidence="2">
    <location>
        <begin position="144"/>
        <end position="209"/>
    </location>
</feature>